<dbReference type="InterPro" id="IPR027417">
    <property type="entry name" value="P-loop_NTPase"/>
</dbReference>
<evidence type="ECO:0000256" key="10">
    <source>
        <dbReference type="HAMAP-Rule" id="MF_01820"/>
    </source>
</evidence>
<dbReference type="GO" id="GO:0019843">
    <property type="term" value="F:rRNA binding"/>
    <property type="evidence" value="ECO:0007669"/>
    <property type="project" value="UniProtKB-KW"/>
</dbReference>
<feature type="domain" description="CP-type G" evidence="13">
    <location>
        <begin position="106"/>
        <end position="262"/>
    </location>
</feature>
<dbReference type="PANTHER" id="PTHR32120:SF10">
    <property type="entry name" value="SMALL RIBOSOMAL SUBUNIT BIOGENESIS GTPASE RSGA"/>
    <property type="match status" value="1"/>
</dbReference>
<feature type="binding site" evidence="10">
    <location>
        <position position="285"/>
    </location>
    <ligand>
        <name>Zn(2+)</name>
        <dbReference type="ChEBI" id="CHEBI:29105"/>
    </ligand>
</feature>
<evidence type="ECO:0000256" key="7">
    <source>
        <dbReference type="ARBA" id="ARBA00022833"/>
    </source>
</evidence>
<comment type="subcellular location">
    <subcellularLocation>
        <location evidence="10">Cytoplasm</location>
    </subcellularLocation>
</comment>
<proteinExistence type="inferred from homology"/>
<keyword evidence="1 10" id="KW-0963">Cytoplasm</keyword>
<feature type="binding site" evidence="10">
    <location>
        <position position="290"/>
    </location>
    <ligand>
        <name>Zn(2+)</name>
        <dbReference type="ChEBI" id="CHEBI:29105"/>
    </ligand>
</feature>
<dbReference type="OrthoDB" id="9809485at2"/>
<dbReference type="PROSITE" id="PS51721">
    <property type="entry name" value="G_CP"/>
    <property type="match status" value="1"/>
</dbReference>
<evidence type="ECO:0000259" key="12">
    <source>
        <dbReference type="PROSITE" id="PS50936"/>
    </source>
</evidence>
<keyword evidence="5 10" id="KW-0547">Nucleotide-binding</keyword>
<dbReference type="GO" id="GO:0003924">
    <property type="term" value="F:GTPase activity"/>
    <property type="evidence" value="ECO:0007669"/>
    <property type="project" value="UniProtKB-UniRule"/>
</dbReference>
<dbReference type="NCBIfam" id="TIGR00157">
    <property type="entry name" value="ribosome small subunit-dependent GTPase A"/>
    <property type="match status" value="1"/>
</dbReference>
<keyword evidence="8 10" id="KW-0694">RNA-binding</keyword>
<feature type="binding site" evidence="10">
    <location>
        <position position="292"/>
    </location>
    <ligand>
        <name>Zn(2+)</name>
        <dbReference type="ChEBI" id="CHEBI:29105"/>
    </ligand>
</feature>
<gene>
    <name evidence="10 14" type="primary">rsgA</name>
    <name evidence="14" type="ORF">FRD01_06535</name>
</gene>
<evidence type="ECO:0000313" key="14">
    <source>
        <dbReference type="EMBL" id="QED26903.1"/>
    </source>
</evidence>
<dbReference type="InterPro" id="IPR010914">
    <property type="entry name" value="RsgA_GTPase_dom"/>
</dbReference>
<feature type="binding site" evidence="10">
    <location>
        <position position="298"/>
    </location>
    <ligand>
        <name>Zn(2+)</name>
        <dbReference type="ChEBI" id="CHEBI:29105"/>
    </ligand>
</feature>
<feature type="binding site" evidence="10">
    <location>
        <begin position="151"/>
        <end position="154"/>
    </location>
    <ligand>
        <name>GTP</name>
        <dbReference type="ChEBI" id="CHEBI:37565"/>
    </ligand>
</feature>
<feature type="region of interest" description="Disordered" evidence="11">
    <location>
        <begin position="333"/>
        <end position="363"/>
    </location>
</feature>
<evidence type="ECO:0000256" key="9">
    <source>
        <dbReference type="ARBA" id="ARBA00023134"/>
    </source>
</evidence>
<dbReference type="Pfam" id="PF03193">
    <property type="entry name" value="RsgA_GTPase"/>
    <property type="match status" value="1"/>
</dbReference>
<dbReference type="GO" id="GO:0005525">
    <property type="term" value="F:GTP binding"/>
    <property type="evidence" value="ECO:0007669"/>
    <property type="project" value="UniProtKB-UniRule"/>
</dbReference>
<dbReference type="PROSITE" id="PS50936">
    <property type="entry name" value="ENGC_GTPASE"/>
    <property type="match status" value="1"/>
</dbReference>
<dbReference type="GO" id="GO:0042274">
    <property type="term" value="P:ribosomal small subunit biogenesis"/>
    <property type="evidence" value="ECO:0007669"/>
    <property type="project" value="UniProtKB-UniRule"/>
</dbReference>
<dbReference type="Gene3D" id="3.40.50.300">
    <property type="entry name" value="P-loop containing nucleotide triphosphate hydrolases"/>
    <property type="match status" value="1"/>
</dbReference>
<dbReference type="InterPro" id="IPR030378">
    <property type="entry name" value="G_CP_dom"/>
</dbReference>
<name>A0A5B8XS87_9DELT</name>
<comment type="function">
    <text evidence="10">One of several proteins that assist in the late maturation steps of the functional core of the 30S ribosomal subunit. Helps release RbfA from mature subunits. May play a role in the assembly of ribosomal proteins into the subunit. Circularly permuted GTPase that catalyzes slow GTP hydrolysis, GTPase activity is stimulated by the 30S ribosomal subunit.</text>
</comment>
<dbReference type="SUPFAM" id="SSF52540">
    <property type="entry name" value="P-loop containing nucleoside triphosphate hydrolases"/>
    <property type="match status" value="1"/>
</dbReference>
<evidence type="ECO:0000313" key="15">
    <source>
        <dbReference type="Proteomes" id="UP000321595"/>
    </source>
</evidence>
<organism evidence="14 15">
    <name type="scientific">Microvenator marinus</name>
    <dbReference type="NCBI Taxonomy" id="2600177"/>
    <lineage>
        <taxon>Bacteria</taxon>
        <taxon>Deltaproteobacteria</taxon>
        <taxon>Bradymonadales</taxon>
        <taxon>Microvenatoraceae</taxon>
        <taxon>Microvenator</taxon>
    </lineage>
</organism>
<keyword evidence="4 10" id="KW-0699">rRNA-binding</keyword>
<evidence type="ECO:0000256" key="4">
    <source>
        <dbReference type="ARBA" id="ARBA00022730"/>
    </source>
</evidence>
<keyword evidence="15" id="KW-1185">Reference proteome</keyword>
<comment type="subunit">
    <text evidence="10">Monomer. Associates with 30S ribosomal subunit, binds 16S rRNA.</text>
</comment>
<keyword evidence="7 10" id="KW-0862">Zinc</keyword>
<dbReference type="GO" id="GO:0005737">
    <property type="term" value="C:cytoplasm"/>
    <property type="evidence" value="ECO:0007669"/>
    <property type="project" value="UniProtKB-SubCell"/>
</dbReference>
<protein>
    <recommendedName>
        <fullName evidence="10">Small ribosomal subunit biogenesis GTPase RsgA</fullName>
        <ecNumber evidence="10">3.6.1.-</ecNumber>
    </recommendedName>
</protein>
<sequence>MNARPFEGVDLIRSLKELGFDPDYERELEAGHYFARVTADYGIQFEVVLPEHEPLRALVPGKDRDSAPVVGDWVIVQDQGDPVWVIQEVLPRKGALARQAAGKKTHQQVIGSNLDTVFVVTSMNQEFNTRRLERYVTAIWNAGAEPVILLNKADVAEEVEAFVEEAKGVASGATVLAISALDQTQTTDVLKPWLEVGKTIAFVGSSGVGKSTVINALMGDQVQKTAEIREDDDEGRHTTTHRQIFFLDGGAMLLDTPGMREFQLWADDESLEDAFGDVEEVSHLCRFSDCGHDSEPDCAVRAAVENGKISQERLDGWKKLKAELAYHESRVNEAASISRRKDQKKQGAMYKKVQSTNRKNKGK</sequence>
<feature type="binding site" evidence="10">
    <location>
        <begin position="204"/>
        <end position="212"/>
    </location>
    <ligand>
        <name>GTP</name>
        <dbReference type="ChEBI" id="CHEBI:37565"/>
    </ligand>
</feature>
<comment type="similarity">
    <text evidence="10">Belongs to the TRAFAC class YlqF/YawG GTPase family. RsgA subfamily.</text>
</comment>
<evidence type="ECO:0000256" key="5">
    <source>
        <dbReference type="ARBA" id="ARBA00022741"/>
    </source>
</evidence>
<evidence type="ECO:0000256" key="1">
    <source>
        <dbReference type="ARBA" id="ARBA00022490"/>
    </source>
</evidence>
<dbReference type="PANTHER" id="PTHR32120">
    <property type="entry name" value="SMALL RIBOSOMAL SUBUNIT BIOGENESIS GTPASE RSGA"/>
    <property type="match status" value="1"/>
</dbReference>
<evidence type="ECO:0000259" key="13">
    <source>
        <dbReference type="PROSITE" id="PS51721"/>
    </source>
</evidence>
<dbReference type="EMBL" id="CP042467">
    <property type="protein sequence ID" value="QED26903.1"/>
    <property type="molecule type" value="Genomic_DNA"/>
</dbReference>
<dbReference type="CDD" id="cd01854">
    <property type="entry name" value="YjeQ_EngC"/>
    <property type="match status" value="1"/>
</dbReference>
<evidence type="ECO:0000256" key="2">
    <source>
        <dbReference type="ARBA" id="ARBA00022517"/>
    </source>
</evidence>
<evidence type="ECO:0000256" key="6">
    <source>
        <dbReference type="ARBA" id="ARBA00022801"/>
    </source>
</evidence>
<evidence type="ECO:0000256" key="8">
    <source>
        <dbReference type="ARBA" id="ARBA00022884"/>
    </source>
</evidence>
<dbReference type="InterPro" id="IPR004881">
    <property type="entry name" value="Ribosome_biogen_GTPase_RsgA"/>
</dbReference>
<dbReference type="KEGG" id="bbae:FRD01_06535"/>
<evidence type="ECO:0000256" key="11">
    <source>
        <dbReference type="SAM" id="MobiDB-lite"/>
    </source>
</evidence>
<keyword evidence="3 10" id="KW-0479">Metal-binding</keyword>
<dbReference type="HAMAP" id="MF_01820">
    <property type="entry name" value="GTPase_RsgA"/>
    <property type="match status" value="1"/>
</dbReference>
<keyword evidence="6 10" id="KW-0378">Hydrolase</keyword>
<evidence type="ECO:0000256" key="3">
    <source>
        <dbReference type="ARBA" id="ARBA00022723"/>
    </source>
</evidence>
<feature type="domain" description="EngC GTPase" evidence="12">
    <location>
        <begin position="112"/>
        <end position="260"/>
    </location>
</feature>
<dbReference type="AlphaFoldDB" id="A0A5B8XS87"/>
<keyword evidence="9 10" id="KW-0342">GTP-binding</keyword>
<dbReference type="Proteomes" id="UP000321595">
    <property type="component" value="Chromosome"/>
</dbReference>
<reference evidence="14 15" key="1">
    <citation type="submission" date="2019-08" db="EMBL/GenBank/DDBJ databases">
        <authorList>
            <person name="Liang Q."/>
        </authorList>
    </citation>
    <scope>NUCLEOTIDE SEQUENCE [LARGE SCALE GENOMIC DNA]</scope>
    <source>
        <strain evidence="14 15">V1718</strain>
    </source>
</reference>
<comment type="cofactor">
    <cofactor evidence="10">
        <name>Zn(2+)</name>
        <dbReference type="ChEBI" id="CHEBI:29105"/>
    </cofactor>
    <text evidence="10">Binds 1 zinc ion per subunit.</text>
</comment>
<dbReference type="Gene3D" id="1.10.40.50">
    <property type="entry name" value="Probable gtpase engc, domain 3"/>
    <property type="match status" value="1"/>
</dbReference>
<dbReference type="GO" id="GO:0046872">
    <property type="term" value="F:metal ion binding"/>
    <property type="evidence" value="ECO:0007669"/>
    <property type="project" value="UniProtKB-KW"/>
</dbReference>
<dbReference type="EC" id="3.6.1.-" evidence="10"/>
<keyword evidence="2 10" id="KW-0690">Ribosome biogenesis</keyword>
<accession>A0A5B8XS87</accession>